<dbReference type="PANTHER" id="PTHR46215">
    <property type="entry name" value="DIRIGENT PROTEIN 24-RELATED"/>
    <property type="match status" value="1"/>
</dbReference>
<dbReference type="OrthoDB" id="1921494at2759"/>
<comment type="caution">
    <text evidence="5">The sequence shown here is derived from an EMBL/GenBank/DDBJ whole genome shotgun (WGS) entry which is preliminary data.</text>
</comment>
<keyword evidence="4" id="KW-0052">Apoplast</keyword>
<dbReference type="AlphaFoldDB" id="A0A7J7M1W4"/>
<keyword evidence="6" id="KW-1185">Reference proteome</keyword>
<dbReference type="GO" id="GO:0009699">
    <property type="term" value="P:phenylpropanoid biosynthetic process"/>
    <property type="evidence" value="ECO:0007669"/>
    <property type="project" value="UniProtKB-ARBA"/>
</dbReference>
<comment type="similarity">
    <text evidence="1 4">Belongs to the plant dirigent protein family.</text>
</comment>
<evidence type="ECO:0000313" key="6">
    <source>
        <dbReference type="Proteomes" id="UP000541444"/>
    </source>
</evidence>
<comment type="subcellular location">
    <subcellularLocation>
        <location evidence="4">Secreted</location>
        <location evidence="4">Extracellular space</location>
        <location evidence="4">Apoplast</location>
    </subcellularLocation>
</comment>
<organism evidence="5 6">
    <name type="scientific">Kingdonia uniflora</name>
    <dbReference type="NCBI Taxonomy" id="39325"/>
    <lineage>
        <taxon>Eukaryota</taxon>
        <taxon>Viridiplantae</taxon>
        <taxon>Streptophyta</taxon>
        <taxon>Embryophyta</taxon>
        <taxon>Tracheophyta</taxon>
        <taxon>Spermatophyta</taxon>
        <taxon>Magnoliopsida</taxon>
        <taxon>Ranunculales</taxon>
        <taxon>Circaeasteraceae</taxon>
        <taxon>Kingdonia</taxon>
    </lineage>
</organism>
<keyword evidence="3 4" id="KW-0964">Secreted</keyword>
<dbReference type="Gene3D" id="2.40.480.10">
    <property type="entry name" value="Allene oxide cyclase-like"/>
    <property type="match status" value="1"/>
</dbReference>
<dbReference type="Proteomes" id="UP000541444">
    <property type="component" value="Unassembled WGS sequence"/>
</dbReference>
<sequence>MHDILSGSSPSARVITGIVTNLRINGHVPFSKVNGGVFPVKGGDPLPNRNNGNINSNNMPFVTGLGSSTTTTVIQNRDNVVNSGNTLPFVSAGQLPSGSTLQKLMFGSITVIDDEQTEGHELSSSALGKAQGFYLASSQDGSSQTMSPTVLFHGGDHVDDTLSFFGIHQTAAPVSHIAIIGGTGKYENAKGYATIETLHQVDQHTTDGVETVLQLSVNLTD</sequence>
<dbReference type="InterPro" id="IPR044859">
    <property type="entry name" value="Allene_oxi_cyc_Dirigent"/>
</dbReference>
<evidence type="ECO:0000256" key="3">
    <source>
        <dbReference type="ARBA" id="ARBA00022525"/>
    </source>
</evidence>
<dbReference type="Pfam" id="PF03018">
    <property type="entry name" value="Dirigent"/>
    <property type="match status" value="1"/>
</dbReference>
<evidence type="ECO:0000256" key="1">
    <source>
        <dbReference type="ARBA" id="ARBA00010746"/>
    </source>
</evidence>
<dbReference type="PANTHER" id="PTHR46215:SF15">
    <property type="entry name" value="DIRIGENT PROTEIN 24"/>
    <property type="match status" value="1"/>
</dbReference>
<dbReference type="InterPro" id="IPR004265">
    <property type="entry name" value="Dirigent"/>
</dbReference>
<reference evidence="5 6" key="1">
    <citation type="journal article" date="2020" name="IScience">
        <title>Genome Sequencing of the Endangered Kingdonia uniflora (Circaeasteraceae, Ranunculales) Reveals Potential Mechanisms of Evolutionary Specialization.</title>
        <authorList>
            <person name="Sun Y."/>
            <person name="Deng T."/>
            <person name="Zhang A."/>
            <person name="Moore M.J."/>
            <person name="Landis J.B."/>
            <person name="Lin N."/>
            <person name="Zhang H."/>
            <person name="Zhang X."/>
            <person name="Huang J."/>
            <person name="Zhang X."/>
            <person name="Sun H."/>
            <person name="Wang H."/>
        </authorList>
    </citation>
    <scope>NUCLEOTIDE SEQUENCE [LARGE SCALE GENOMIC DNA]</scope>
    <source>
        <strain evidence="5">TB1705</strain>
        <tissue evidence="5">Leaf</tissue>
    </source>
</reference>
<evidence type="ECO:0000256" key="4">
    <source>
        <dbReference type="RuleBase" id="RU363099"/>
    </source>
</evidence>
<protein>
    <recommendedName>
        <fullName evidence="4">Dirigent protein</fullName>
    </recommendedName>
</protein>
<dbReference type="GO" id="GO:0048046">
    <property type="term" value="C:apoplast"/>
    <property type="evidence" value="ECO:0007669"/>
    <property type="project" value="UniProtKB-SubCell"/>
</dbReference>
<dbReference type="EMBL" id="JACGCM010001825">
    <property type="protein sequence ID" value="KAF6148861.1"/>
    <property type="molecule type" value="Genomic_DNA"/>
</dbReference>
<name>A0A7J7M1W4_9MAGN</name>
<evidence type="ECO:0000313" key="5">
    <source>
        <dbReference type="EMBL" id="KAF6148861.1"/>
    </source>
</evidence>
<evidence type="ECO:0000256" key="2">
    <source>
        <dbReference type="ARBA" id="ARBA00011738"/>
    </source>
</evidence>
<gene>
    <name evidence="5" type="ORF">GIB67_014232</name>
</gene>
<comment type="function">
    <text evidence="4">Dirigent proteins impart stereoselectivity on the phenoxy radical-coupling reaction, yielding optically active lignans from two molecules of coniferyl alcohol in the biosynthesis of lignans, flavonolignans, and alkaloids and thus plays a central role in plant secondary metabolism.</text>
</comment>
<accession>A0A7J7M1W4</accession>
<proteinExistence type="inferred from homology"/>
<comment type="subunit">
    <text evidence="2 4">Homodimer.</text>
</comment>